<accession>A0A9P1CR79</accession>
<comment type="caution">
    <text evidence="1">The sequence shown here is derived from an EMBL/GenBank/DDBJ whole genome shotgun (WGS) entry which is preliminary data.</text>
</comment>
<reference evidence="2 3" key="2">
    <citation type="submission" date="2024-05" db="EMBL/GenBank/DDBJ databases">
        <authorList>
            <person name="Chen Y."/>
            <person name="Shah S."/>
            <person name="Dougan E. K."/>
            <person name="Thang M."/>
            <person name="Chan C."/>
        </authorList>
    </citation>
    <scope>NUCLEOTIDE SEQUENCE [LARGE SCALE GENOMIC DNA]</scope>
</reference>
<dbReference type="AlphaFoldDB" id="A0A9P1CR79"/>
<evidence type="ECO:0000313" key="3">
    <source>
        <dbReference type="Proteomes" id="UP001152797"/>
    </source>
</evidence>
<keyword evidence="3" id="KW-1185">Reference proteome</keyword>
<sequence length="158" mass="18016">MARRWIEADPCWNFDPTALPLADWIALQREDDPRVALQRLSSEVHDELGFKYAAEYEELQLAVRLVDWLVATEGCQNFRPQQAQRLLNSEGLWQTLRTRLMRAWRGIWGEDAVDRVAKALLQRLADPALDVSDGATRSRPVDCVGLQTYLALCEGIHG</sequence>
<dbReference type="EMBL" id="CAMXCT030002178">
    <property type="protein sequence ID" value="CAL4783537.1"/>
    <property type="molecule type" value="Genomic_DNA"/>
</dbReference>
<dbReference type="EMBL" id="CAMXCT020002178">
    <property type="protein sequence ID" value="CAL1149600.1"/>
    <property type="molecule type" value="Genomic_DNA"/>
</dbReference>
<gene>
    <name evidence="1" type="ORF">C1SCF055_LOCUS22720</name>
</gene>
<evidence type="ECO:0000313" key="1">
    <source>
        <dbReference type="EMBL" id="CAI3996225.1"/>
    </source>
</evidence>
<dbReference type="OrthoDB" id="419279at2759"/>
<evidence type="ECO:0000313" key="2">
    <source>
        <dbReference type="EMBL" id="CAL4783537.1"/>
    </source>
</evidence>
<proteinExistence type="predicted"/>
<protein>
    <submittedName>
        <fullName evidence="1">Uncharacterized protein</fullName>
    </submittedName>
</protein>
<organism evidence="1">
    <name type="scientific">Cladocopium goreaui</name>
    <dbReference type="NCBI Taxonomy" id="2562237"/>
    <lineage>
        <taxon>Eukaryota</taxon>
        <taxon>Sar</taxon>
        <taxon>Alveolata</taxon>
        <taxon>Dinophyceae</taxon>
        <taxon>Suessiales</taxon>
        <taxon>Symbiodiniaceae</taxon>
        <taxon>Cladocopium</taxon>
    </lineage>
</organism>
<reference evidence="1" key="1">
    <citation type="submission" date="2022-10" db="EMBL/GenBank/DDBJ databases">
        <authorList>
            <person name="Chen Y."/>
            <person name="Dougan E. K."/>
            <person name="Chan C."/>
            <person name="Rhodes N."/>
            <person name="Thang M."/>
        </authorList>
    </citation>
    <scope>NUCLEOTIDE SEQUENCE</scope>
</reference>
<feature type="non-terminal residue" evidence="1">
    <location>
        <position position="158"/>
    </location>
</feature>
<dbReference type="Proteomes" id="UP001152797">
    <property type="component" value="Unassembled WGS sequence"/>
</dbReference>
<name>A0A9P1CR79_9DINO</name>
<dbReference type="EMBL" id="CAMXCT010002178">
    <property type="protein sequence ID" value="CAI3996225.1"/>
    <property type="molecule type" value="Genomic_DNA"/>
</dbReference>